<evidence type="ECO:0000256" key="1">
    <source>
        <dbReference type="SAM" id="MobiDB-lite"/>
    </source>
</evidence>
<evidence type="ECO:0000313" key="4">
    <source>
        <dbReference type="Proteomes" id="UP000232587"/>
    </source>
</evidence>
<keyword evidence="2" id="KW-0812">Transmembrane</keyword>
<dbReference type="PRINTS" id="PR00702">
    <property type="entry name" value="ACRIFLAVINRP"/>
</dbReference>
<dbReference type="Gene3D" id="3.30.70.1440">
    <property type="entry name" value="Multidrug efflux transporter AcrB pore domain"/>
    <property type="match status" value="1"/>
</dbReference>
<evidence type="ECO:0000256" key="2">
    <source>
        <dbReference type="SAM" id="Phobius"/>
    </source>
</evidence>
<feature type="transmembrane region" description="Helical" evidence="2">
    <location>
        <begin position="577"/>
        <end position="604"/>
    </location>
</feature>
<dbReference type="InterPro" id="IPR027463">
    <property type="entry name" value="AcrB_DN_DC_subdom"/>
</dbReference>
<gene>
    <name evidence="3" type="ORF">B0I00_2709</name>
</gene>
<dbReference type="Gene3D" id="3.30.70.1320">
    <property type="entry name" value="Multidrug efflux transporter AcrB pore domain like"/>
    <property type="match status" value="1"/>
</dbReference>
<dbReference type="Pfam" id="PF00873">
    <property type="entry name" value="ACR_tran"/>
    <property type="match status" value="2"/>
</dbReference>
<dbReference type="SUPFAM" id="SSF82714">
    <property type="entry name" value="Multidrug efflux transporter AcrB TolC docking domain, DN and DC subdomains"/>
    <property type="match status" value="2"/>
</dbReference>
<feature type="region of interest" description="Disordered" evidence="1">
    <location>
        <begin position="1121"/>
        <end position="1142"/>
    </location>
</feature>
<sequence>MNFRNISAWSIRNPIIPIVLFFGLLLAGMVSFSQMDVNDNPDVDFPAVNVSISQPGAAPREIETQITQKVEAALRSINGVDEIQSTASEGSSQTFVQFTIGTNTIEATSDVRNAIDQIRGSLPDGILEPQVTKVDIGGNGPIGYFAVSADDMTMEQLSWYIDDTVSKRLLSVTGMAAVERAGGVDREIRVVLDPARMQSLGVTASQVNAALRQTNVDAAGGRAEIAGTRQSVRVLGNADDAFALSQTQVALSGGRTVRLSEVADVADGYSEQTSIAKMGGRQVVTFSIERAKGASDVTVYDGAIAEIRKLEKENPGIHFTQLYTSVKYTKDQYKSSIEAMIEGAVLAIIVVFFFLRDWRATIISAIAIPLSAIPTFWFMSLMGFNLNSLSLLALSLVAGVLVDDAIVEIENIVRHMRMGKSAYQASIDAADEIGLAVVATTMCIVAVFLPVGLMPGISGQFFKNFGLTIVAAVLVSLAVARMITPMVAAYFLKAHGEESHGEGRLMDVYTRVLAWTLDTSKAEAIRARTEAAPFRWPYLLFVALLIVVSVAAAFAVQAGIGMVLGSIEVPALVRVPLVLVAMVLAGYAAGAVVSRIALATQGGLARWHTYFKTRVGARIKGDHRVWAFFAGILALVVTLAMLTNMPQQFQPTINDDSSRVNIEAVPGTTIEQTLVIADKVEAILQKQPEVERVMERVREGNARLFITLKEERETTSIEFERRVAPVLAAIPDARVTFASQSGGFGTGRDISVMLSGSDPDQLQQTAQTLADQMQGVTGVVAPRIAADMKRPELVIIPRMDLAAQLGVTTASLSQAIRIATMGEIDQNAAKFSLSDRQVPIRVILPRESRRDIATIENLPVPTSAGGSVPLSRVAEITFGAGPTQIQRYNQSRRIFVGADLAPGAVKGPVMEKIQALPIMKNLPQGVSNAPVGDEKWQGEMIMNFAVAVVSGILLVFAVLVLLYHRFVSPLVNMTSLLLAPLGGLLALALVGQPISMPVYIGLLMLLGIVAKNSILLIDFAIEEMARGVPKLQAIKDAGHKRAQPIVMTTVAMTAGMVPTALSLSGDGAWRQPMGIVVMGGLVVSTLLTLIIVPAGFSLADGLEKRVGPWLRTRLLTYQPGDDGKAPVPVAGQAGNSGPLPAE</sequence>
<keyword evidence="2" id="KW-0472">Membrane</keyword>
<feature type="transmembrane region" description="Helical" evidence="2">
    <location>
        <begin position="970"/>
        <end position="990"/>
    </location>
</feature>
<organism evidence="3 4">
    <name type="scientific">Novosphingobium kunmingense</name>
    <dbReference type="NCBI Taxonomy" id="1211806"/>
    <lineage>
        <taxon>Bacteria</taxon>
        <taxon>Pseudomonadati</taxon>
        <taxon>Pseudomonadota</taxon>
        <taxon>Alphaproteobacteria</taxon>
        <taxon>Sphingomonadales</taxon>
        <taxon>Sphingomonadaceae</taxon>
        <taxon>Novosphingobium</taxon>
    </lineage>
</organism>
<dbReference type="RefSeq" id="WP_100867925.1">
    <property type="nucleotide sequence ID" value="NZ_PHUF01000005.1"/>
</dbReference>
<feature type="transmembrane region" description="Helical" evidence="2">
    <location>
        <begin position="465"/>
        <end position="492"/>
    </location>
</feature>
<feature type="transmembrane region" description="Helical" evidence="2">
    <location>
        <begin position="625"/>
        <end position="643"/>
    </location>
</feature>
<dbReference type="Gene3D" id="3.30.2090.10">
    <property type="entry name" value="Multidrug efflux transporter AcrB TolC docking domain, DN and DC subdomains"/>
    <property type="match status" value="2"/>
</dbReference>
<dbReference type="SUPFAM" id="SSF82866">
    <property type="entry name" value="Multidrug efflux transporter AcrB transmembrane domain"/>
    <property type="match status" value="2"/>
</dbReference>
<feature type="transmembrane region" description="Helical" evidence="2">
    <location>
        <begin position="433"/>
        <end position="453"/>
    </location>
</feature>
<feature type="transmembrane region" description="Helical" evidence="2">
    <location>
        <begin position="362"/>
        <end position="384"/>
    </location>
</feature>
<dbReference type="Proteomes" id="UP000232587">
    <property type="component" value="Unassembled WGS sequence"/>
</dbReference>
<dbReference type="EMBL" id="PHUF01000005">
    <property type="protein sequence ID" value="PKB14081.1"/>
    <property type="molecule type" value="Genomic_DNA"/>
</dbReference>
<dbReference type="PANTHER" id="PTHR32063">
    <property type="match status" value="1"/>
</dbReference>
<dbReference type="Gene3D" id="1.20.1640.10">
    <property type="entry name" value="Multidrug efflux transporter AcrB transmembrane domain"/>
    <property type="match status" value="3"/>
</dbReference>
<keyword evidence="2" id="KW-1133">Transmembrane helix</keyword>
<feature type="transmembrane region" description="Helical" evidence="2">
    <location>
        <begin position="337"/>
        <end position="355"/>
    </location>
</feature>
<feature type="transmembrane region" description="Helical" evidence="2">
    <location>
        <begin position="538"/>
        <end position="565"/>
    </location>
</feature>
<feature type="transmembrane region" description="Helical" evidence="2">
    <location>
        <begin position="390"/>
        <end position="413"/>
    </location>
</feature>
<reference evidence="3 4" key="1">
    <citation type="submission" date="2017-11" db="EMBL/GenBank/DDBJ databases">
        <title>Genomic Encyclopedia of Type Strains, Phase III (KMG-III): the genomes of soil and plant-associated and newly described type strains.</title>
        <authorList>
            <person name="Whitman W."/>
        </authorList>
    </citation>
    <scope>NUCLEOTIDE SEQUENCE [LARGE SCALE GENOMIC DNA]</scope>
    <source>
        <strain evidence="3 4">CGMCC 1.12274</strain>
    </source>
</reference>
<evidence type="ECO:0000313" key="3">
    <source>
        <dbReference type="EMBL" id="PKB14081.1"/>
    </source>
</evidence>
<comment type="caution">
    <text evidence="3">The sequence shown here is derived from an EMBL/GenBank/DDBJ whole genome shotgun (WGS) entry which is preliminary data.</text>
</comment>
<dbReference type="GO" id="GO:0005886">
    <property type="term" value="C:plasma membrane"/>
    <property type="evidence" value="ECO:0007669"/>
    <property type="project" value="TreeGrafter"/>
</dbReference>
<feature type="transmembrane region" description="Helical" evidence="2">
    <location>
        <begin position="940"/>
        <end position="963"/>
    </location>
</feature>
<dbReference type="InterPro" id="IPR001036">
    <property type="entry name" value="Acrflvin-R"/>
</dbReference>
<dbReference type="PANTHER" id="PTHR32063:SF77">
    <property type="entry name" value="ACR FAMILY TRANSPORT PROTEIN"/>
    <property type="match status" value="1"/>
</dbReference>
<feature type="transmembrane region" description="Helical" evidence="2">
    <location>
        <begin position="1073"/>
        <end position="1096"/>
    </location>
</feature>
<dbReference type="GO" id="GO:0042910">
    <property type="term" value="F:xenobiotic transmembrane transporter activity"/>
    <property type="evidence" value="ECO:0007669"/>
    <property type="project" value="TreeGrafter"/>
</dbReference>
<feature type="transmembrane region" description="Helical" evidence="2">
    <location>
        <begin position="1042"/>
        <end position="1061"/>
    </location>
</feature>
<dbReference type="SUPFAM" id="SSF82693">
    <property type="entry name" value="Multidrug efflux transporter AcrB pore domain, PN1, PN2, PC1 and PC2 subdomains"/>
    <property type="match status" value="3"/>
</dbReference>
<accession>A0A2N0H556</accession>
<proteinExistence type="predicted"/>
<dbReference type="Gene3D" id="3.30.70.1430">
    <property type="entry name" value="Multidrug efflux transporter AcrB pore domain"/>
    <property type="match status" value="2"/>
</dbReference>
<dbReference type="AlphaFoldDB" id="A0A2N0H556"/>
<name>A0A2N0H556_9SPHN</name>
<feature type="transmembrane region" description="Helical" evidence="2">
    <location>
        <begin position="996"/>
        <end position="1021"/>
    </location>
</feature>
<protein>
    <submittedName>
        <fullName evidence="3">AcrB/AcrD/AcrF family protein</fullName>
    </submittedName>
</protein>
<keyword evidence="4" id="KW-1185">Reference proteome</keyword>
<dbReference type="OrthoDB" id="9806532at2"/>